<feature type="non-terminal residue" evidence="1">
    <location>
        <position position="87"/>
    </location>
</feature>
<dbReference type="Proteomes" id="UP000789920">
    <property type="component" value="Unassembled WGS sequence"/>
</dbReference>
<name>A0ACA9R0B3_9GLOM</name>
<evidence type="ECO:0000313" key="1">
    <source>
        <dbReference type="EMBL" id="CAG8771672.1"/>
    </source>
</evidence>
<feature type="non-terminal residue" evidence="1">
    <location>
        <position position="1"/>
    </location>
</feature>
<organism evidence="1 2">
    <name type="scientific">Racocetra persica</name>
    <dbReference type="NCBI Taxonomy" id="160502"/>
    <lineage>
        <taxon>Eukaryota</taxon>
        <taxon>Fungi</taxon>
        <taxon>Fungi incertae sedis</taxon>
        <taxon>Mucoromycota</taxon>
        <taxon>Glomeromycotina</taxon>
        <taxon>Glomeromycetes</taxon>
        <taxon>Diversisporales</taxon>
        <taxon>Gigasporaceae</taxon>
        <taxon>Racocetra</taxon>
    </lineage>
</organism>
<keyword evidence="2" id="KW-1185">Reference proteome</keyword>
<reference evidence="1" key="1">
    <citation type="submission" date="2021-06" db="EMBL/GenBank/DDBJ databases">
        <authorList>
            <person name="Kallberg Y."/>
            <person name="Tangrot J."/>
            <person name="Rosling A."/>
        </authorList>
    </citation>
    <scope>NUCLEOTIDE SEQUENCE</scope>
    <source>
        <strain evidence="1">MA461A</strain>
    </source>
</reference>
<sequence>FLYKVIKEGTYPNKSLLAHTLPPNKYPIPDDYTIETTWGRGNNQCTIRCSINYNKEGPVFYIYFGKYFEYEVFSIKTATDSANLFHK</sequence>
<evidence type="ECO:0000313" key="2">
    <source>
        <dbReference type="Proteomes" id="UP000789920"/>
    </source>
</evidence>
<accession>A0ACA9R0B3</accession>
<gene>
    <name evidence="1" type="ORF">RPERSI_LOCUS16484</name>
</gene>
<protein>
    <submittedName>
        <fullName evidence="1">32238_t:CDS:1</fullName>
    </submittedName>
</protein>
<comment type="caution">
    <text evidence="1">The sequence shown here is derived from an EMBL/GenBank/DDBJ whole genome shotgun (WGS) entry which is preliminary data.</text>
</comment>
<proteinExistence type="predicted"/>
<dbReference type="EMBL" id="CAJVQC010040858">
    <property type="protein sequence ID" value="CAG8771672.1"/>
    <property type="molecule type" value="Genomic_DNA"/>
</dbReference>